<evidence type="ECO:0000256" key="3">
    <source>
        <dbReference type="PROSITE-ProRule" id="PRU00708"/>
    </source>
</evidence>
<feature type="repeat" description="PPR" evidence="3">
    <location>
        <begin position="212"/>
        <end position="246"/>
    </location>
</feature>
<feature type="repeat" description="PPR" evidence="3">
    <location>
        <begin position="247"/>
        <end position="281"/>
    </location>
</feature>
<keyword evidence="1" id="KW-0677">Repeat</keyword>
<name>A0ABC9CHC5_9POAL</name>
<keyword evidence="2" id="KW-0809">Transit peptide</keyword>
<evidence type="ECO:0000256" key="1">
    <source>
        <dbReference type="ARBA" id="ARBA00022737"/>
    </source>
</evidence>
<dbReference type="InterPro" id="IPR002885">
    <property type="entry name" value="PPR_rpt"/>
</dbReference>
<dbReference type="InterPro" id="IPR011990">
    <property type="entry name" value="TPR-like_helical_dom_sf"/>
</dbReference>
<dbReference type="PROSITE" id="PS51375">
    <property type="entry name" value="PPR"/>
    <property type="match status" value="4"/>
</dbReference>
<reference evidence="5 6" key="2">
    <citation type="submission" date="2024-10" db="EMBL/GenBank/DDBJ databases">
        <authorList>
            <person name="Ryan C."/>
        </authorList>
    </citation>
    <scope>NUCLEOTIDE SEQUENCE [LARGE SCALE GENOMIC DNA]</scope>
</reference>
<accession>A0ABC9CHC5</accession>
<keyword evidence="6" id="KW-1185">Reference proteome</keyword>
<evidence type="ECO:0008006" key="7">
    <source>
        <dbReference type="Google" id="ProtNLM"/>
    </source>
</evidence>
<evidence type="ECO:0000256" key="4">
    <source>
        <dbReference type="SAM" id="MobiDB-lite"/>
    </source>
</evidence>
<sequence length="430" mass="46801">MAATAILLRHGRRAHAHGAPLSRALSATAGDTQPDVLSVSDATRRIRREHDPDRAVSILQAIDSASISAASTRHALSLAARRLSRSRRFADADALLSSHLPASTTEPHLAAILCSYASANLPEKALDAFRSTAPSLPTPISPLPFNALLSAFLRCRRHARVPVLFSELSKELSITPNATSYGILVKAYCMTRDDVKAKQALDQMREQGISPTTSIYTTLIDSMYKQKKTEEAEHLWREMVEGGCKPDVATYNVKAMKYGLHGKPEEVLEVMREMEAAGVKPDTITYNFLMTSYCRNGKLEDAKVLYHSLAEKGCSANAATYKHMLAALCAHGDFDAGLGIAKESLKRHKVPDFKTMKGLVQGLAKGGRVAEAKKIIVEVKQRFPENLLSGWKKLEKELGLETLDSDSRDTQSKGTSGETVAESKSVAADA</sequence>
<dbReference type="AlphaFoldDB" id="A0ABC9CHC5"/>
<dbReference type="NCBIfam" id="TIGR00756">
    <property type="entry name" value="PPR"/>
    <property type="match status" value="4"/>
</dbReference>
<feature type="region of interest" description="Disordered" evidence="4">
    <location>
        <begin position="402"/>
        <end position="430"/>
    </location>
</feature>
<dbReference type="Proteomes" id="UP001497457">
    <property type="component" value="Chromosome 3rd"/>
</dbReference>
<reference evidence="6" key="1">
    <citation type="submission" date="2024-06" db="EMBL/GenBank/DDBJ databases">
        <authorList>
            <person name="Ryan C."/>
        </authorList>
    </citation>
    <scope>NUCLEOTIDE SEQUENCE [LARGE SCALE GENOMIC DNA]</scope>
</reference>
<dbReference type="Gene3D" id="1.25.40.10">
    <property type="entry name" value="Tetratricopeptide repeat domain"/>
    <property type="match status" value="2"/>
</dbReference>
<evidence type="ECO:0000313" key="6">
    <source>
        <dbReference type="Proteomes" id="UP001497457"/>
    </source>
</evidence>
<feature type="compositionally biased region" description="Basic and acidic residues" evidence="4">
    <location>
        <begin position="402"/>
        <end position="411"/>
    </location>
</feature>
<dbReference type="PANTHER" id="PTHR47934:SF26">
    <property type="entry name" value="SMALL RIBOSOMAL SUBUNIT PROTEIN MS78 (RPPR3A)"/>
    <property type="match status" value="1"/>
</dbReference>
<evidence type="ECO:0000256" key="2">
    <source>
        <dbReference type="ARBA" id="ARBA00022946"/>
    </source>
</evidence>
<dbReference type="SUPFAM" id="SSF81901">
    <property type="entry name" value="HCP-like"/>
    <property type="match status" value="1"/>
</dbReference>
<organism evidence="5 6">
    <name type="scientific">Urochloa decumbens</name>
    <dbReference type="NCBI Taxonomy" id="240449"/>
    <lineage>
        <taxon>Eukaryota</taxon>
        <taxon>Viridiplantae</taxon>
        <taxon>Streptophyta</taxon>
        <taxon>Embryophyta</taxon>
        <taxon>Tracheophyta</taxon>
        <taxon>Spermatophyta</taxon>
        <taxon>Magnoliopsida</taxon>
        <taxon>Liliopsida</taxon>
        <taxon>Poales</taxon>
        <taxon>Poaceae</taxon>
        <taxon>PACMAD clade</taxon>
        <taxon>Panicoideae</taxon>
        <taxon>Panicodae</taxon>
        <taxon>Paniceae</taxon>
        <taxon>Melinidinae</taxon>
        <taxon>Urochloa</taxon>
    </lineage>
</organism>
<dbReference type="Pfam" id="PF01535">
    <property type="entry name" value="PPR"/>
    <property type="match status" value="2"/>
</dbReference>
<protein>
    <recommendedName>
        <fullName evidence="7">Pentatricopeptide repeat-containing protein</fullName>
    </recommendedName>
</protein>
<gene>
    <name evidence="5" type="ORF">URODEC1_LOCUS75618</name>
</gene>
<evidence type="ECO:0000313" key="5">
    <source>
        <dbReference type="EMBL" id="CAL5020827.1"/>
    </source>
</evidence>
<feature type="repeat" description="PPR" evidence="3">
    <location>
        <begin position="282"/>
        <end position="316"/>
    </location>
</feature>
<dbReference type="InterPro" id="IPR051114">
    <property type="entry name" value="Mito_RNA_Proc_CCM1"/>
</dbReference>
<dbReference type="EMBL" id="OZ075113">
    <property type="protein sequence ID" value="CAL5020827.1"/>
    <property type="molecule type" value="Genomic_DNA"/>
</dbReference>
<dbReference type="Pfam" id="PF13041">
    <property type="entry name" value="PPR_2"/>
    <property type="match status" value="2"/>
</dbReference>
<proteinExistence type="predicted"/>
<dbReference type="PANTHER" id="PTHR47934">
    <property type="entry name" value="PENTATRICOPEPTIDE REPEAT-CONTAINING PROTEIN PET309, MITOCHONDRIAL"/>
    <property type="match status" value="1"/>
</dbReference>
<feature type="repeat" description="PPR" evidence="3">
    <location>
        <begin position="177"/>
        <end position="211"/>
    </location>
</feature>